<geneLocation type="mitochondrion" evidence="1"/>
<evidence type="ECO:0000313" key="2">
    <source>
        <dbReference type="Proteomes" id="UP000290189"/>
    </source>
</evidence>
<keyword evidence="1" id="KW-0496">Mitochondrion</keyword>
<protein>
    <submittedName>
        <fullName evidence="1">Uncharacterized protein</fullName>
    </submittedName>
</protein>
<name>A0A3P3YMT5_PLABS</name>
<proteinExistence type="predicted"/>
<evidence type="ECO:0000313" key="1">
    <source>
        <dbReference type="EMBL" id="SPR01531.1"/>
    </source>
</evidence>
<accession>A0A3P3YMT5</accession>
<dbReference type="Proteomes" id="UP000290189">
    <property type="component" value="Unassembled WGS sequence"/>
</dbReference>
<organism evidence="1 2">
    <name type="scientific">Plasmodiophora brassicae</name>
    <name type="common">Clubroot disease agent</name>
    <dbReference type="NCBI Taxonomy" id="37360"/>
    <lineage>
        <taxon>Eukaryota</taxon>
        <taxon>Sar</taxon>
        <taxon>Rhizaria</taxon>
        <taxon>Endomyxa</taxon>
        <taxon>Phytomyxea</taxon>
        <taxon>Plasmodiophorida</taxon>
        <taxon>Plasmodiophoridae</taxon>
        <taxon>Plasmodiophora</taxon>
    </lineage>
</organism>
<dbReference type="AlphaFoldDB" id="A0A3P3YMT5"/>
<gene>
    <name evidence="1" type="ORF">PLBR_LOCUS8746</name>
</gene>
<reference evidence="1 2" key="1">
    <citation type="submission" date="2018-03" db="EMBL/GenBank/DDBJ databases">
        <authorList>
            <person name="Fogelqvist J."/>
        </authorList>
    </citation>
    <scope>NUCLEOTIDE SEQUENCE [LARGE SCALE GENOMIC DNA]</scope>
</reference>
<dbReference type="EMBL" id="OVEO01000018">
    <property type="protein sequence ID" value="SPR01531.1"/>
    <property type="molecule type" value="Genomic_DNA"/>
</dbReference>
<sequence length="113" mass="12430">MSEEGVQASGRMPSIVSSAHSMVAAGLMRLRLRFQVKMLASLLQLRESGEASPAENDEVRNDQYEWQHVDFDPNIGVGLLPPVPIPMSNAAESSRKYNSYAAELVRGCRPLSQ</sequence>